<dbReference type="Proteomes" id="UP000095229">
    <property type="component" value="Unassembled WGS sequence"/>
</dbReference>
<comment type="caution">
    <text evidence="2">The sequence shown here is derived from an EMBL/GenBank/DDBJ whole genome shotgun (WGS) entry which is preliminary data.</text>
</comment>
<dbReference type="Gene3D" id="2.40.420.20">
    <property type="match status" value="1"/>
</dbReference>
<keyword evidence="3" id="KW-1185">Reference proteome</keyword>
<dbReference type="InterPro" id="IPR058627">
    <property type="entry name" value="MdtA-like_C"/>
</dbReference>
<sequence>MTYIWIINSKSLKVHQRQIQIGELTPTGILVLKGLQQGEWIVTAGVHSLIEGEQVTLLKEQDN</sequence>
<organism evidence="2 3">
    <name type="scientific">Legionella parisiensis</name>
    <dbReference type="NCBI Taxonomy" id="45071"/>
    <lineage>
        <taxon>Bacteria</taxon>
        <taxon>Pseudomonadati</taxon>
        <taxon>Pseudomonadota</taxon>
        <taxon>Gammaproteobacteria</taxon>
        <taxon>Legionellales</taxon>
        <taxon>Legionellaceae</taxon>
        <taxon>Legionella</taxon>
    </lineage>
</organism>
<evidence type="ECO:0000313" key="2">
    <source>
        <dbReference type="EMBL" id="OEH46027.1"/>
    </source>
</evidence>
<feature type="domain" description="Multidrug resistance protein MdtA-like C-terminal permuted SH3" evidence="1">
    <location>
        <begin position="3"/>
        <end position="46"/>
    </location>
</feature>
<proteinExistence type="predicted"/>
<evidence type="ECO:0000313" key="3">
    <source>
        <dbReference type="Proteomes" id="UP000095229"/>
    </source>
</evidence>
<name>A0A1E5JNB5_9GAMM</name>
<reference evidence="2 3" key="1">
    <citation type="submission" date="2016-02" db="EMBL/GenBank/DDBJ databases">
        <title>Secondary metabolites in Legionella.</title>
        <authorList>
            <person name="Tobias N.J."/>
            <person name="Bode H.B."/>
        </authorList>
    </citation>
    <scope>NUCLEOTIDE SEQUENCE [LARGE SCALE GENOMIC DNA]</scope>
    <source>
        <strain evidence="2 3">DSM 19216</strain>
    </source>
</reference>
<gene>
    <name evidence="2" type="primary">mdtA_3</name>
    <name evidence="2" type="ORF">lpari_03005</name>
</gene>
<protein>
    <submittedName>
        <fullName evidence="2">Multidrug resistance protein MdtA</fullName>
    </submittedName>
</protein>
<dbReference type="RefSeq" id="WP_069683554.1">
    <property type="nucleotide sequence ID" value="NZ_LSOG01000081.1"/>
</dbReference>
<dbReference type="Pfam" id="PF25967">
    <property type="entry name" value="RND-MFP_C"/>
    <property type="match status" value="1"/>
</dbReference>
<evidence type="ECO:0000259" key="1">
    <source>
        <dbReference type="Pfam" id="PF25967"/>
    </source>
</evidence>
<dbReference type="EMBL" id="LSOG01000081">
    <property type="protein sequence ID" value="OEH46027.1"/>
    <property type="molecule type" value="Genomic_DNA"/>
</dbReference>
<dbReference type="AlphaFoldDB" id="A0A1E5JNB5"/>
<accession>A0A1E5JNB5</accession>
<dbReference type="PATRIC" id="fig|45071.7.peg.3216"/>
<dbReference type="OrthoDB" id="2110899at2"/>